<evidence type="ECO:0000256" key="1">
    <source>
        <dbReference type="ARBA" id="ARBA00003470"/>
    </source>
</evidence>
<evidence type="ECO:0000256" key="8">
    <source>
        <dbReference type="RuleBase" id="RU367062"/>
    </source>
</evidence>
<dbReference type="AlphaFoldDB" id="A0A3N4MND3"/>
<comment type="function">
    <text evidence="1">Probable mitochondrial mRNA stabilization factor.</text>
</comment>
<keyword evidence="7 8" id="KW-0472">Membrane</keyword>
<dbReference type="GO" id="GO:0005743">
    <property type="term" value="C:mitochondrial inner membrane"/>
    <property type="evidence" value="ECO:0007669"/>
    <property type="project" value="UniProtKB-SubCell"/>
</dbReference>
<dbReference type="Proteomes" id="UP000267821">
    <property type="component" value="Unassembled WGS sequence"/>
</dbReference>
<keyword evidence="4 8" id="KW-0999">Mitochondrion inner membrane</keyword>
<evidence type="ECO:0000256" key="9">
    <source>
        <dbReference type="SAM" id="MobiDB-lite"/>
    </source>
</evidence>
<evidence type="ECO:0000256" key="5">
    <source>
        <dbReference type="ARBA" id="ARBA00022946"/>
    </source>
</evidence>
<evidence type="ECO:0000256" key="2">
    <source>
        <dbReference type="ARBA" id="ARBA00004443"/>
    </source>
</evidence>
<evidence type="ECO:0000256" key="4">
    <source>
        <dbReference type="ARBA" id="ARBA00022792"/>
    </source>
</evidence>
<keyword evidence="5 8" id="KW-0809">Transit peptide</keyword>
<comment type="subcellular location">
    <subcellularLocation>
        <location evidence="2 8">Mitochondrion inner membrane</location>
        <topology evidence="2 8">Peripheral membrane protein</topology>
        <orientation evidence="2 8">Matrix side</orientation>
    </subcellularLocation>
</comment>
<keyword evidence="6 8" id="KW-0496">Mitochondrion</keyword>
<dbReference type="Gene3D" id="3.30.460.10">
    <property type="entry name" value="Beta Polymerase, domain 2"/>
    <property type="match status" value="1"/>
</dbReference>
<dbReference type="GO" id="GO:0140053">
    <property type="term" value="P:mitochondrial gene expression"/>
    <property type="evidence" value="ECO:0007669"/>
    <property type="project" value="UniProtKB-UniRule"/>
</dbReference>
<comment type="function">
    <text evidence="8">Mitochondrial mRNA stabilization factor.</text>
</comment>
<evidence type="ECO:0000256" key="7">
    <source>
        <dbReference type="ARBA" id="ARBA00023136"/>
    </source>
</evidence>
<dbReference type="InParanoid" id="A0A3N4MND3"/>
<dbReference type="STRING" id="1051890.A0A3N4MND3"/>
<organism evidence="10 11">
    <name type="scientific">Terfezia boudieri ATCC MYA-4762</name>
    <dbReference type="NCBI Taxonomy" id="1051890"/>
    <lineage>
        <taxon>Eukaryota</taxon>
        <taxon>Fungi</taxon>
        <taxon>Dikarya</taxon>
        <taxon>Ascomycota</taxon>
        <taxon>Pezizomycotina</taxon>
        <taxon>Pezizomycetes</taxon>
        <taxon>Pezizales</taxon>
        <taxon>Pezizaceae</taxon>
        <taxon>Terfezia</taxon>
    </lineage>
</organism>
<evidence type="ECO:0000313" key="10">
    <source>
        <dbReference type="EMBL" id="RPB29375.1"/>
    </source>
</evidence>
<feature type="compositionally biased region" description="Low complexity" evidence="9">
    <location>
        <begin position="97"/>
        <end position="111"/>
    </location>
</feature>
<evidence type="ECO:0000256" key="6">
    <source>
        <dbReference type="ARBA" id="ARBA00023128"/>
    </source>
</evidence>
<sequence>MASRIPFQPITRCPLCSIRLLKSFVGGNGLIRNVERNRAPGLRRSPTAPRTFASPSVDRTDVGISGATGQSSKTVWKDLAYVKDFPTTTSEELQKPTSTSETGTSVVGDSVEYTEDSGEQPIPWYLKDTYAIKSTLVPERAPVLRRSPTAPRTFASPSVDRTDVGISGATGQSSKTVWKDLAYVKDFPTTTSEELQKPTSTSETGISVVGDAAGEQPIPWYLKDTYAIKSTLVPERAPLPPLPDKPPELLGEILEQLDAELGVTDMNIMDLRPLDPAPAIGRDIIMIFGNTRSERHLHNTADKICRWLRSAHGIRPYADGLIGRKAQKLINRRRIRRGKVTASQSGEVNEYVATEWVCVNTGYEGIILQLFTPRRREELNLEALWERKLDTNKKNMEKLGRGTGLQERYENDGEEVQNKLVEEMEVEEIEQSYVGAESNPFRLSFPVRGVSSFPRQQTRTLHTSRRLNSLEITTHKSVPPTYRELPSTYQEFMHKVPLISADIQDGAYNTIERSFNTYYPRRSFSPSMKQAGILFAHVHHLQNIPSDVAAEALGITAFDTTSTPFLRSFFQEMPAAPELIHYYAWLSLLIQGHIIKPTAYPESCFHKLLIQIKATGANVPLPFYTTVLETLATTPELRKIPEGSSAYATTRETTRRMGEMVRILTDMSRSSAKYVNTPEIYTLIIRGLMSKDIEGIHRLAMEVCEIPDAAKRNRRAMQNTRKGYLPDRRIFLIERLMDQYKIKQDRPEWYINFLTAAAVASYWPAFWNRWNDAHYHSASRGREMYKLVLGLVSMSENQNEAVNTLRNLKYSMGREMPRVTLDVELARGFLAVMDVAEGGAGSGAIGVEYRTLKRQCERLLVKEDAVN</sequence>
<gene>
    <name evidence="10" type="ORF">L211DRAFT_832072</name>
</gene>
<evidence type="ECO:0000313" key="11">
    <source>
        <dbReference type="Proteomes" id="UP000267821"/>
    </source>
</evidence>
<evidence type="ECO:0000256" key="3">
    <source>
        <dbReference type="ARBA" id="ARBA00010787"/>
    </source>
</evidence>
<feature type="region of interest" description="Disordered" evidence="9">
    <location>
        <begin position="40"/>
        <end position="65"/>
    </location>
</feature>
<dbReference type="EMBL" id="ML121527">
    <property type="protein sequence ID" value="RPB29375.1"/>
    <property type="molecule type" value="Genomic_DNA"/>
</dbReference>
<name>A0A3N4MND3_9PEZI</name>
<keyword evidence="11" id="KW-1185">Reference proteome</keyword>
<comment type="similarity">
    <text evidence="3 8">Belongs to the ATP25 family.</text>
</comment>
<dbReference type="OrthoDB" id="107372at2759"/>
<proteinExistence type="inferred from homology"/>
<dbReference type="InterPro" id="IPR040152">
    <property type="entry name" value="Atp25"/>
</dbReference>
<dbReference type="PANTHER" id="PTHR28087:SF1">
    <property type="entry name" value="ATPASE SYNTHESIS PROTEIN 25, MITOCHONDRIAL"/>
    <property type="match status" value="1"/>
</dbReference>
<accession>A0A3N4MND3</accession>
<dbReference type="PANTHER" id="PTHR28087">
    <property type="entry name" value="ATPASE SYNTHESIS PROTEIN 25, MITOCHONDRIAL"/>
    <property type="match status" value="1"/>
</dbReference>
<dbReference type="GO" id="GO:0048255">
    <property type="term" value="P:mRNA stabilization"/>
    <property type="evidence" value="ECO:0007669"/>
    <property type="project" value="TreeGrafter"/>
</dbReference>
<reference evidence="10 11" key="1">
    <citation type="journal article" date="2018" name="Nat. Ecol. Evol.">
        <title>Pezizomycetes genomes reveal the molecular basis of ectomycorrhizal truffle lifestyle.</title>
        <authorList>
            <person name="Murat C."/>
            <person name="Payen T."/>
            <person name="Noel B."/>
            <person name="Kuo A."/>
            <person name="Morin E."/>
            <person name="Chen J."/>
            <person name="Kohler A."/>
            <person name="Krizsan K."/>
            <person name="Balestrini R."/>
            <person name="Da Silva C."/>
            <person name="Montanini B."/>
            <person name="Hainaut M."/>
            <person name="Levati E."/>
            <person name="Barry K.W."/>
            <person name="Belfiori B."/>
            <person name="Cichocki N."/>
            <person name="Clum A."/>
            <person name="Dockter R.B."/>
            <person name="Fauchery L."/>
            <person name="Guy J."/>
            <person name="Iotti M."/>
            <person name="Le Tacon F."/>
            <person name="Lindquist E.A."/>
            <person name="Lipzen A."/>
            <person name="Malagnac F."/>
            <person name="Mello A."/>
            <person name="Molinier V."/>
            <person name="Miyauchi S."/>
            <person name="Poulain J."/>
            <person name="Riccioni C."/>
            <person name="Rubini A."/>
            <person name="Sitrit Y."/>
            <person name="Splivallo R."/>
            <person name="Traeger S."/>
            <person name="Wang M."/>
            <person name="Zifcakova L."/>
            <person name="Wipf D."/>
            <person name="Zambonelli A."/>
            <person name="Paolocci F."/>
            <person name="Nowrousian M."/>
            <person name="Ottonello S."/>
            <person name="Baldrian P."/>
            <person name="Spatafora J.W."/>
            <person name="Henrissat B."/>
            <person name="Nagy L.G."/>
            <person name="Aury J.M."/>
            <person name="Wincker P."/>
            <person name="Grigoriev I.V."/>
            <person name="Bonfante P."/>
            <person name="Martin F.M."/>
        </authorList>
    </citation>
    <scope>NUCLEOTIDE SEQUENCE [LARGE SCALE GENOMIC DNA]</scope>
    <source>
        <strain evidence="10 11">ATCC MYA-4762</strain>
    </source>
</reference>
<protein>
    <recommendedName>
        <fullName evidence="8">ATPase synthesis protein 25</fullName>
    </recommendedName>
</protein>
<feature type="region of interest" description="Disordered" evidence="9">
    <location>
        <begin position="88"/>
        <end position="117"/>
    </location>
</feature>
<dbReference type="Pfam" id="PF02410">
    <property type="entry name" value="RsfS"/>
    <property type="match status" value="1"/>
</dbReference>
<dbReference type="SUPFAM" id="SSF81301">
    <property type="entry name" value="Nucleotidyltransferase"/>
    <property type="match status" value="1"/>
</dbReference>
<dbReference type="InterPro" id="IPR043519">
    <property type="entry name" value="NT_sf"/>
</dbReference>